<dbReference type="OrthoDB" id="3213425at2"/>
<dbReference type="SUPFAM" id="SSF48452">
    <property type="entry name" value="TPR-like"/>
    <property type="match status" value="1"/>
</dbReference>
<reference evidence="2" key="1">
    <citation type="submission" date="2019-10" db="EMBL/GenBank/DDBJ databases">
        <title>Nonomuraea sp. nov., isolated from Phyllanthus amarus.</title>
        <authorList>
            <person name="Klykleung N."/>
            <person name="Tanasupawat S."/>
        </authorList>
    </citation>
    <scope>NUCLEOTIDE SEQUENCE [LARGE SCALE GENOMIC DNA]</scope>
    <source>
        <strain evidence="2">3MP-10</strain>
    </source>
</reference>
<dbReference type="EMBL" id="VDLY02000004">
    <property type="protein sequence ID" value="KAB8168006.1"/>
    <property type="molecule type" value="Genomic_DNA"/>
</dbReference>
<evidence type="ECO:0000256" key="1">
    <source>
        <dbReference type="SAM" id="MobiDB-lite"/>
    </source>
</evidence>
<dbReference type="Proteomes" id="UP000314251">
    <property type="component" value="Unassembled WGS sequence"/>
</dbReference>
<feature type="region of interest" description="Disordered" evidence="1">
    <location>
        <begin position="314"/>
        <end position="338"/>
    </location>
</feature>
<proteinExistence type="predicted"/>
<keyword evidence="3" id="KW-1185">Reference proteome</keyword>
<gene>
    <name evidence="2" type="ORF">FH607_007175</name>
</gene>
<organism evidence="2 3">
    <name type="scientific">Streptomyces mimosae</name>
    <dbReference type="NCBI Taxonomy" id="2586635"/>
    <lineage>
        <taxon>Bacteria</taxon>
        <taxon>Bacillati</taxon>
        <taxon>Actinomycetota</taxon>
        <taxon>Actinomycetes</taxon>
        <taxon>Kitasatosporales</taxon>
        <taxon>Streptomycetaceae</taxon>
        <taxon>Streptomyces</taxon>
    </lineage>
</organism>
<accession>A0A5N6AJ03</accession>
<protein>
    <submittedName>
        <fullName evidence="2">XRE family transcriptional regulator</fullName>
    </submittedName>
</protein>
<feature type="compositionally biased region" description="Basic and acidic residues" evidence="1">
    <location>
        <begin position="322"/>
        <end position="338"/>
    </location>
</feature>
<name>A0A5N6AJ03_9ACTN</name>
<dbReference type="AlphaFoldDB" id="A0A5N6AJ03"/>
<sequence length="338" mass="37298">MHRRSFVQLSGAVLTAPALDLLVAGAPALRAAENGDRVSPQLTDTIEQAVRQARALDDSEGSASTLLWAGGIWQNLGKLLTESRYRDSEGVRLHTAYIELSESYGWMLFDAGYHPQAQRVYQTGLRLAREALDAPSVHHATVNLLASAAYQEAWLGQYREATTLLDVAVNRRPGAMTARLRAVVDMRRIALAGQQGDLEALHRADGQSRFHLAAAGEDEPWWTLWLTPTSINAQTGRALLAAHQPEQAEPYLSQRGPDDDARYPRDRMLFASELADARLRTGDITGATAAARQALELAEHVGSHRVHRHLNGVTNTLRQRHGSHESVRELLPDRPDVR</sequence>
<dbReference type="Gene3D" id="1.25.40.10">
    <property type="entry name" value="Tetratricopeptide repeat domain"/>
    <property type="match status" value="1"/>
</dbReference>
<evidence type="ECO:0000313" key="2">
    <source>
        <dbReference type="EMBL" id="KAB8168006.1"/>
    </source>
</evidence>
<comment type="caution">
    <text evidence="2">The sequence shown here is derived from an EMBL/GenBank/DDBJ whole genome shotgun (WGS) entry which is preliminary data.</text>
</comment>
<evidence type="ECO:0000313" key="3">
    <source>
        <dbReference type="Proteomes" id="UP000314251"/>
    </source>
</evidence>
<dbReference type="InterPro" id="IPR011990">
    <property type="entry name" value="TPR-like_helical_dom_sf"/>
</dbReference>